<name>A0A645HJW9_9ZZZZ</name>
<feature type="domain" description="HTH crp-type" evidence="1">
    <location>
        <begin position="21"/>
        <end position="89"/>
    </location>
</feature>
<organism evidence="2">
    <name type="scientific">bioreactor metagenome</name>
    <dbReference type="NCBI Taxonomy" id="1076179"/>
    <lineage>
        <taxon>unclassified sequences</taxon>
        <taxon>metagenomes</taxon>
        <taxon>ecological metagenomes</taxon>
    </lineage>
</organism>
<reference evidence="2" key="1">
    <citation type="submission" date="2019-08" db="EMBL/GenBank/DDBJ databases">
        <authorList>
            <person name="Kucharzyk K."/>
            <person name="Murdoch R.W."/>
            <person name="Higgins S."/>
            <person name="Loffler F."/>
        </authorList>
    </citation>
    <scope>NUCLEOTIDE SEQUENCE</scope>
</reference>
<dbReference type="InterPro" id="IPR036390">
    <property type="entry name" value="WH_DNA-bd_sf"/>
</dbReference>
<dbReference type="SMART" id="SM00419">
    <property type="entry name" value="HTH_CRP"/>
    <property type="match status" value="1"/>
</dbReference>
<dbReference type="SUPFAM" id="SSF46785">
    <property type="entry name" value="Winged helix' DNA-binding domain"/>
    <property type="match status" value="1"/>
</dbReference>
<sequence length="98" mass="11509">MELLSSKILNLNKKVTELSLETLRQKIIFYLLQLYKEQKTLKLKLPISKKSLAEYLGVQRPSLSRELINMKNEGLISMEKDLVHVLDLETLQDYINIY</sequence>
<dbReference type="AlphaFoldDB" id="A0A645HJW9"/>
<gene>
    <name evidence="2" type="ORF">SDC9_186421</name>
</gene>
<protein>
    <recommendedName>
        <fullName evidence="1">HTH crp-type domain-containing protein</fullName>
    </recommendedName>
</protein>
<dbReference type="EMBL" id="VSSQ01094400">
    <property type="protein sequence ID" value="MPN38896.1"/>
    <property type="molecule type" value="Genomic_DNA"/>
</dbReference>
<accession>A0A645HJW9</accession>
<proteinExistence type="predicted"/>
<dbReference type="PROSITE" id="PS51063">
    <property type="entry name" value="HTH_CRP_2"/>
    <property type="match status" value="1"/>
</dbReference>
<dbReference type="Pfam" id="PF13545">
    <property type="entry name" value="HTH_Crp_2"/>
    <property type="match status" value="1"/>
</dbReference>
<dbReference type="Gene3D" id="2.60.120.10">
    <property type="entry name" value="Jelly Rolls"/>
    <property type="match status" value="1"/>
</dbReference>
<dbReference type="InterPro" id="IPR012318">
    <property type="entry name" value="HTH_CRP"/>
</dbReference>
<evidence type="ECO:0000313" key="2">
    <source>
        <dbReference type="EMBL" id="MPN38896.1"/>
    </source>
</evidence>
<dbReference type="GO" id="GO:0003677">
    <property type="term" value="F:DNA binding"/>
    <property type="evidence" value="ECO:0007669"/>
    <property type="project" value="InterPro"/>
</dbReference>
<dbReference type="InterPro" id="IPR014710">
    <property type="entry name" value="RmlC-like_jellyroll"/>
</dbReference>
<dbReference type="GO" id="GO:0006355">
    <property type="term" value="P:regulation of DNA-templated transcription"/>
    <property type="evidence" value="ECO:0007669"/>
    <property type="project" value="InterPro"/>
</dbReference>
<comment type="caution">
    <text evidence="2">The sequence shown here is derived from an EMBL/GenBank/DDBJ whole genome shotgun (WGS) entry which is preliminary data.</text>
</comment>
<evidence type="ECO:0000259" key="1">
    <source>
        <dbReference type="PROSITE" id="PS51063"/>
    </source>
</evidence>